<proteinExistence type="predicted"/>
<protein>
    <submittedName>
        <fullName evidence="1">Uncharacterized protein</fullName>
    </submittedName>
</protein>
<comment type="caution">
    <text evidence="1">The sequence shown here is derived from an EMBL/GenBank/DDBJ whole genome shotgun (WGS) entry which is preliminary data.</text>
</comment>
<dbReference type="AlphaFoldDB" id="A0AAV8ZS68"/>
<accession>A0AAV8ZS68</accession>
<organism evidence="1 2">
    <name type="scientific">Rhamnusium bicolor</name>
    <dbReference type="NCBI Taxonomy" id="1586634"/>
    <lineage>
        <taxon>Eukaryota</taxon>
        <taxon>Metazoa</taxon>
        <taxon>Ecdysozoa</taxon>
        <taxon>Arthropoda</taxon>
        <taxon>Hexapoda</taxon>
        <taxon>Insecta</taxon>
        <taxon>Pterygota</taxon>
        <taxon>Neoptera</taxon>
        <taxon>Endopterygota</taxon>
        <taxon>Coleoptera</taxon>
        <taxon>Polyphaga</taxon>
        <taxon>Cucujiformia</taxon>
        <taxon>Chrysomeloidea</taxon>
        <taxon>Cerambycidae</taxon>
        <taxon>Lepturinae</taxon>
        <taxon>Rhagiini</taxon>
        <taxon>Rhamnusium</taxon>
    </lineage>
</organism>
<sequence length="81" mass="9333">MRRYARSIVSSYEGILGYQNVYVAQNQVVVPAAAVAVLEWLRKEERVYMVAQMATHQEAPIHIQLTILFSLRMELVWVPTV</sequence>
<name>A0AAV8ZS68_9CUCU</name>
<keyword evidence="2" id="KW-1185">Reference proteome</keyword>
<dbReference type="Proteomes" id="UP001162156">
    <property type="component" value="Unassembled WGS sequence"/>
</dbReference>
<reference evidence="1" key="1">
    <citation type="journal article" date="2023" name="Insect Mol. Biol.">
        <title>Genome sequencing provides insights into the evolution of gene families encoding plant cell wall-degrading enzymes in longhorned beetles.</title>
        <authorList>
            <person name="Shin N.R."/>
            <person name="Okamura Y."/>
            <person name="Kirsch R."/>
            <person name="Pauchet Y."/>
        </authorList>
    </citation>
    <scope>NUCLEOTIDE SEQUENCE</scope>
    <source>
        <strain evidence="1">RBIC_L_NR</strain>
    </source>
</reference>
<dbReference type="EMBL" id="JANEYF010000419">
    <property type="protein sequence ID" value="KAJ8970050.1"/>
    <property type="molecule type" value="Genomic_DNA"/>
</dbReference>
<evidence type="ECO:0000313" key="1">
    <source>
        <dbReference type="EMBL" id="KAJ8970050.1"/>
    </source>
</evidence>
<gene>
    <name evidence="1" type="ORF">NQ314_001479</name>
</gene>
<evidence type="ECO:0000313" key="2">
    <source>
        <dbReference type="Proteomes" id="UP001162156"/>
    </source>
</evidence>